<feature type="domain" description="Secretion system C-terminal sorting" evidence="3">
    <location>
        <begin position="1075"/>
        <end position="1149"/>
    </location>
</feature>
<dbReference type="InterPro" id="IPR030916">
    <property type="entry name" value="ELWxxDGT_rpt"/>
</dbReference>
<name>A0A1G9MAR7_9FLAO</name>
<dbReference type="NCBIfam" id="TIGR04534">
    <property type="entry name" value="ELWxxDGT_rpt"/>
    <property type="match status" value="1"/>
</dbReference>
<accession>A0A1G9MAR7</accession>
<organism evidence="4 5">
    <name type="scientific">Kriegella aquimaris</name>
    <dbReference type="NCBI Taxonomy" id="192904"/>
    <lineage>
        <taxon>Bacteria</taxon>
        <taxon>Pseudomonadati</taxon>
        <taxon>Bacteroidota</taxon>
        <taxon>Flavobacteriia</taxon>
        <taxon>Flavobacteriales</taxon>
        <taxon>Flavobacteriaceae</taxon>
        <taxon>Kriegella</taxon>
    </lineage>
</organism>
<dbReference type="RefSeq" id="WP_089886841.1">
    <property type="nucleotide sequence ID" value="NZ_FNGV01000002.1"/>
</dbReference>
<sequence length="1151" mass="128820">MTRLFAFILILLASSNFSQAQEQITHLFPEVGDIGSSPSQFIEYNNLLIFSAWTKDYGTELWITNGIEPPYLLKDINPGGNFGISTDFKDGAVFLNGLLYFVAFTNISGYQIWSTDGTENGTFQITNLVDTRIYDITLVGNEIYFLNHQSESVEVWKSDGTDLGTILIQDNVPKLGPRSVYEGTVNSLFFFTFKMQNQFLTWRSDGTEDGTFTAIPKLDPYIINSNYQSTPPEFVPYKNELYVVAKSDLFDGNPKTTGILKTDGLVDGVQPIKNMFEGYVDFSDVIEINNKLYFSFFSTYANNLTIWESDGTEAGTIKIYDETVPLNYTPSTLNSDGPNLIFLAPNNSENYTLAALDTQDYHVTGITEIPNNSNPTNSRGENPTILAKVNDNMFHIQFHLNGEVYREAWITDLTAENTRNIEMLNGVAPIKNFQEYYYFTHESNSSGEELWRTNLSFDSHALFANICTYKSTLLDPKYEKVGNKIFYDYGDVWAYDHNSNTNTLLNKLGESNPRNFTAMGNDLYYFGNTISGTKVFRADGTFEGTIAMNHLDSNIKTLIKPGIITFNDNIYYFVSSKDTDLSQYQNHLAKYNGNEFELVKAIGPPTINHGGTYGPQKIVTSENYLYFTVKPSWNIVELWRGDGTDAGTVKIKAFEEINDLTTVGDNVFLSVNGLHDLWFSDGTPEGTKEITSVPFIQQSNYNNTGMVALKDKLVFVASTFKSGTEIWVSDGTAEGTYQIKDIYEGEQNGADSNLGVFDHTILNDIIYFSANDGIHGNELWRTDGTTEGTYLVKDINDDKYSYPSYFTNDSERVYFSAFTSQNGQELWTSDGTDFGTYQLFDLKEGVFSSDPTSINFIEDYVYFHAVTDTEGKQLWRYDKKGDINADGIINILDRCQDTPPGTLVNSNGCSLSSFPVDNFAILTTSATCVSKNNGSIEITAKELLDYSVTLTGENLSQTKEFNKTILFSDLAAGAYDLCISVYAGNYSETCFVLQITEPEALSVSSKINSLDNTINLNLSGSKDYFISLNDEVYHTSNNEITLALSANSNKLSVVTDKTCQGTFEKNIILSPTPLIYPNPINDGDLHITIGETETDYLTLSLYTLNGKMIMREPSKVDNKEVIFNVDGLKKGIYLLTLKARQSVIVHKLIKN</sequence>
<evidence type="ECO:0000313" key="5">
    <source>
        <dbReference type="Proteomes" id="UP000199440"/>
    </source>
</evidence>
<gene>
    <name evidence="4" type="ORF">SAMN04488514_102442</name>
</gene>
<feature type="chain" id="PRO_5011787476" evidence="2">
    <location>
        <begin position="21"/>
        <end position="1151"/>
    </location>
</feature>
<keyword evidence="5" id="KW-1185">Reference proteome</keyword>
<evidence type="ECO:0000259" key="3">
    <source>
        <dbReference type="Pfam" id="PF18962"/>
    </source>
</evidence>
<dbReference type="InterPro" id="IPR026444">
    <property type="entry name" value="Secre_tail"/>
</dbReference>
<evidence type="ECO:0000313" key="4">
    <source>
        <dbReference type="EMBL" id="SDL71299.1"/>
    </source>
</evidence>
<dbReference type="OrthoDB" id="1489153at2"/>
<reference evidence="4 5" key="1">
    <citation type="submission" date="2016-10" db="EMBL/GenBank/DDBJ databases">
        <authorList>
            <person name="de Groot N.N."/>
        </authorList>
    </citation>
    <scope>NUCLEOTIDE SEQUENCE [LARGE SCALE GENOMIC DNA]</scope>
    <source>
        <strain evidence="4 5">DSM 19886</strain>
    </source>
</reference>
<keyword evidence="1 2" id="KW-0732">Signal</keyword>
<dbReference type="NCBIfam" id="TIGR04183">
    <property type="entry name" value="Por_Secre_tail"/>
    <property type="match status" value="1"/>
</dbReference>
<dbReference type="EMBL" id="FNGV01000002">
    <property type="protein sequence ID" value="SDL71299.1"/>
    <property type="molecule type" value="Genomic_DNA"/>
</dbReference>
<protein>
    <submittedName>
        <fullName evidence="4">Por secretion system C-terminal sorting domain-containing protein</fullName>
    </submittedName>
</protein>
<dbReference type="Pfam" id="PF18962">
    <property type="entry name" value="Por_Secre_tail"/>
    <property type="match status" value="1"/>
</dbReference>
<dbReference type="AlphaFoldDB" id="A0A1G9MAR7"/>
<dbReference type="Proteomes" id="UP000199440">
    <property type="component" value="Unassembled WGS sequence"/>
</dbReference>
<evidence type="ECO:0000256" key="2">
    <source>
        <dbReference type="SAM" id="SignalP"/>
    </source>
</evidence>
<dbReference type="STRING" id="192904.SAMN04488514_102442"/>
<proteinExistence type="predicted"/>
<feature type="signal peptide" evidence="2">
    <location>
        <begin position="1"/>
        <end position="20"/>
    </location>
</feature>
<evidence type="ECO:0000256" key="1">
    <source>
        <dbReference type="ARBA" id="ARBA00022729"/>
    </source>
</evidence>